<dbReference type="EMBL" id="QXEV01000025">
    <property type="protein sequence ID" value="RIA65025.1"/>
    <property type="molecule type" value="Genomic_DNA"/>
</dbReference>
<dbReference type="Pfam" id="PF07009">
    <property type="entry name" value="NusG_II"/>
    <property type="match status" value="1"/>
</dbReference>
<accession>A0A397QYJ5</accession>
<gene>
    <name evidence="2" type="ORF">EI71_01668</name>
</gene>
<keyword evidence="1" id="KW-0812">Transmembrane</keyword>
<sequence>MNKRLRNDLILLFICLSLGVVLFIFWRTNYKRVGKTAVVYHGEEVVLELDLYKNQEVSVEGDISIVVIVVNYGKVYVKESGCENQICVHMGEKSLENETITCLPNRITIIIRDGDSNE</sequence>
<protein>
    <submittedName>
        <fullName evidence="2">Uncharacterized protein</fullName>
    </submittedName>
</protein>
<dbReference type="RefSeq" id="WP_119016757.1">
    <property type="nucleotide sequence ID" value="NZ_QXEV01000025.1"/>
</dbReference>
<reference evidence="2 3" key="1">
    <citation type="submission" date="2018-08" db="EMBL/GenBank/DDBJ databases">
        <title>Genomic Encyclopedia of Archaeal and Bacterial Type Strains, Phase II (KMG-II): from individual species to whole genera.</title>
        <authorList>
            <person name="Goeker M."/>
        </authorList>
    </citation>
    <scope>NUCLEOTIDE SEQUENCE [LARGE SCALE GENOMIC DNA]</scope>
    <source>
        <strain evidence="2 3">ATCC 27112</strain>
    </source>
</reference>
<dbReference type="AlphaFoldDB" id="A0A397QYJ5"/>
<dbReference type="OrthoDB" id="47603at2"/>
<evidence type="ECO:0000313" key="2">
    <source>
        <dbReference type="EMBL" id="RIA65025.1"/>
    </source>
</evidence>
<keyword evidence="1" id="KW-0472">Membrane</keyword>
<dbReference type="Proteomes" id="UP000266506">
    <property type="component" value="Unassembled WGS sequence"/>
</dbReference>
<feature type="transmembrane region" description="Helical" evidence="1">
    <location>
        <begin position="9"/>
        <end position="26"/>
    </location>
</feature>
<name>A0A397QYJ5_9MOLU</name>
<proteinExistence type="predicted"/>
<keyword evidence="3" id="KW-1185">Reference proteome</keyword>
<keyword evidence="1" id="KW-1133">Transmembrane helix</keyword>
<dbReference type="Gene3D" id="2.60.320.10">
    <property type="entry name" value="N-utilization substance G protein NusG, insert domain"/>
    <property type="match status" value="1"/>
</dbReference>
<comment type="caution">
    <text evidence="2">The sequence shown here is derived from an EMBL/GenBank/DDBJ whole genome shotgun (WGS) entry which is preliminary data.</text>
</comment>
<dbReference type="InterPro" id="IPR038690">
    <property type="entry name" value="NusG_2_sf"/>
</dbReference>
<evidence type="ECO:0000256" key="1">
    <source>
        <dbReference type="SAM" id="Phobius"/>
    </source>
</evidence>
<organism evidence="2 3">
    <name type="scientific">Anaeroplasma bactoclasticum</name>
    <dbReference type="NCBI Taxonomy" id="2088"/>
    <lineage>
        <taxon>Bacteria</taxon>
        <taxon>Bacillati</taxon>
        <taxon>Mycoplasmatota</taxon>
        <taxon>Mollicutes</taxon>
        <taxon>Anaeroplasmatales</taxon>
        <taxon>Anaeroplasmataceae</taxon>
        <taxon>Anaeroplasma</taxon>
    </lineage>
</organism>
<evidence type="ECO:0000313" key="3">
    <source>
        <dbReference type="Proteomes" id="UP000266506"/>
    </source>
</evidence>
<dbReference type="InParanoid" id="A0A397QYJ5"/>